<comment type="caution">
    <text evidence="1">The sequence shown here is derived from an EMBL/GenBank/DDBJ whole genome shotgun (WGS) entry which is preliminary data.</text>
</comment>
<reference evidence="1" key="2">
    <citation type="journal article" date="2022" name="New Phytol.">
        <title>Evolutionary transition to the ectomycorrhizal habit in the genomes of a hyperdiverse lineage of mushroom-forming fungi.</title>
        <authorList>
            <person name="Looney B."/>
            <person name="Miyauchi S."/>
            <person name="Morin E."/>
            <person name="Drula E."/>
            <person name="Courty P.E."/>
            <person name="Kohler A."/>
            <person name="Kuo A."/>
            <person name="LaButti K."/>
            <person name="Pangilinan J."/>
            <person name="Lipzen A."/>
            <person name="Riley R."/>
            <person name="Andreopoulos W."/>
            <person name="He G."/>
            <person name="Johnson J."/>
            <person name="Nolan M."/>
            <person name="Tritt A."/>
            <person name="Barry K.W."/>
            <person name="Grigoriev I.V."/>
            <person name="Nagy L.G."/>
            <person name="Hibbett D."/>
            <person name="Henrissat B."/>
            <person name="Matheny P.B."/>
            <person name="Labbe J."/>
            <person name="Martin F.M."/>
        </authorList>
    </citation>
    <scope>NUCLEOTIDE SEQUENCE</scope>
    <source>
        <strain evidence="1">FP105234-sp</strain>
    </source>
</reference>
<keyword evidence="2" id="KW-1185">Reference proteome</keyword>
<reference evidence="1" key="1">
    <citation type="submission" date="2021-02" db="EMBL/GenBank/DDBJ databases">
        <authorList>
            <consortium name="DOE Joint Genome Institute"/>
            <person name="Ahrendt S."/>
            <person name="Looney B.P."/>
            <person name="Miyauchi S."/>
            <person name="Morin E."/>
            <person name="Drula E."/>
            <person name="Courty P.E."/>
            <person name="Chicoki N."/>
            <person name="Fauchery L."/>
            <person name="Kohler A."/>
            <person name="Kuo A."/>
            <person name="Labutti K."/>
            <person name="Pangilinan J."/>
            <person name="Lipzen A."/>
            <person name="Riley R."/>
            <person name="Andreopoulos W."/>
            <person name="He G."/>
            <person name="Johnson J."/>
            <person name="Barry K.W."/>
            <person name="Grigoriev I.V."/>
            <person name="Nagy L."/>
            <person name="Hibbett D."/>
            <person name="Henrissat B."/>
            <person name="Matheny P.B."/>
            <person name="Labbe J."/>
            <person name="Martin F."/>
        </authorList>
    </citation>
    <scope>NUCLEOTIDE SEQUENCE</scope>
    <source>
        <strain evidence="1">FP105234-sp</strain>
    </source>
</reference>
<name>A0ACB8RCS2_9AGAM</name>
<protein>
    <submittedName>
        <fullName evidence="1">Uncharacterized protein</fullName>
    </submittedName>
</protein>
<dbReference type="EMBL" id="MU276098">
    <property type="protein sequence ID" value="KAI0041848.1"/>
    <property type="molecule type" value="Genomic_DNA"/>
</dbReference>
<gene>
    <name evidence="1" type="ORF">FA95DRAFT_648684</name>
</gene>
<dbReference type="Proteomes" id="UP000814033">
    <property type="component" value="Unassembled WGS sequence"/>
</dbReference>
<evidence type="ECO:0000313" key="1">
    <source>
        <dbReference type="EMBL" id="KAI0041848.1"/>
    </source>
</evidence>
<accession>A0ACB8RCS2</accession>
<proteinExistence type="predicted"/>
<evidence type="ECO:0000313" key="2">
    <source>
        <dbReference type="Proteomes" id="UP000814033"/>
    </source>
</evidence>
<sequence>MAPARRQPPHFPARLRHQPNQSARQHESALNPPYMRTSTSTSSFSTPSGVP</sequence>
<organism evidence="1 2">
    <name type="scientific">Auriscalpium vulgare</name>
    <dbReference type="NCBI Taxonomy" id="40419"/>
    <lineage>
        <taxon>Eukaryota</taxon>
        <taxon>Fungi</taxon>
        <taxon>Dikarya</taxon>
        <taxon>Basidiomycota</taxon>
        <taxon>Agaricomycotina</taxon>
        <taxon>Agaricomycetes</taxon>
        <taxon>Russulales</taxon>
        <taxon>Auriscalpiaceae</taxon>
        <taxon>Auriscalpium</taxon>
    </lineage>
</organism>